<reference evidence="2 3" key="1">
    <citation type="submission" date="2015-01" db="EMBL/GenBank/DDBJ databases">
        <title>The Genome Sequence of Rhinocladiella mackenzie CBS 650.93.</title>
        <authorList>
            <consortium name="The Broad Institute Genomics Platform"/>
            <person name="Cuomo C."/>
            <person name="de Hoog S."/>
            <person name="Gorbushina A."/>
            <person name="Stielow B."/>
            <person name="Teixiera M."/>
            <person name="Abouelleil A."/>
            <person name="Chapman S.B."/>
            <person name="Priest M."/>
            <person name="Young S.K."/>
            <person name="Wortman J."/>
            <person name="Nusbaum C."/>
            <person name="Birren B."/>
        </authorList>
    </citation>
    <scope>NUCLEOTIDE SEQUENCE [LARGE SCALE GENOMIC DNA]</scope>
    <source>
        <strain evidence="2 3">CBS 650.93</strain>
    </source>
</reference>
<dbReference type="RefSeq" id="XP_013267079.1">
    <property type="nucleotide sequence ID" value="XM_013411625.1"/>
</dbReference>
<dbReference type="HOGENOM" id="CLU_2672443_0_0_1"/>
<dbReference type="Proteomes" id="UP000053617">
    <property type="component" value="Unassembled WGS sequence"/>
</dbReference>
<evidence type="ECO:0000313" key="3">
    <source>
        <dbReference type="Proteomes" id="UP000053617"/>
    </source>
</evidence>
<keyword evidence="3" id="KW-1185">Reference proteome</keyword>
<dbReference type="GeneID" id="25298865"/>
<accession>A0A0D2FCQ0</accession>
<feature type="region of interest" description="Disordered" evidence="1">
    <location>
        <begin position="35"/>
        <end position="75"/>
    </location>
</feature>
<dbReference type="EMBL" id="KN847484">
    <property type="protein sequence ID" value="KIW99866.1"/>
    <property type="molecule type" value="Genomic_DNA"/>
</dbReference>
<proteinExistence type="predicted"/>
<evidence type="ECO:0000313" key="2">
    <source>
        <dbReference type="EMBL" id="KIW99866.1"/>
    </source>
</evidence>
<name>A0A0D2FCQ0_9EURO</name>
<dbReference type="OrthoDB" id="1657402at2759"/>
<organism evidence="2 3">
    <name type="scientific">Rhinocladiella mackenziei CBS 650.93</name>
    <dbReference type="NCBI Taxonomy" id="1442369"/>
    <lineage>
        <taxon>Eukaryota</taxon>
        <taxon>Fungi</taxon>
        <taxon>Dikarya</taxon>
        <taxon>Ascomycota</taxon>
        <taxon>Pezizomycotina</taxon>
        <taxon>Eurotiomycetes</taxon>
        <taxon>Chaetothyriomycetidae</taxon>
        <taxon>Chaetothyriales</taxon>
        <taxon>Herpotrichiellaceae</taxon>
        <taxon>Rhinocladiella</taxon>
    </lineage>
</organism>
<evidence type="ECO:0000256" key="1">
    <source>
        <dbReference type="SAM" id="MobiDB-lite"/>
    </source>
</evidence>
<protein>
    <submittedName>
        <fullName evidence="2">Uncharacterized protein</fullName>
    </submittedName>
</protein>
<sequence>MIYSSAEVFTWNKDDNGKIVMIMYGGAGTPQLHPSDHGFHQFYTEDTPPPPLLLTLRPPSTPISASTGPSATPSS</sequence>
<dbReference type="VEuPathDB" id="FungiDB:Z518_10794"/>
<feature type="compositionally biased region" description="Low complexity" evidence="1">
    <location>
        <begin position="53"/>
        <end position="75"/>
    </location>
</feature>
<dbReference type="AlphaFoldDB" id="A0A0D2FCQ0"/>
<gene>
    <name evidence="2" type="ORF">Z518_10794</name>
</gene>